<dbReference type="Proteomes" id="UP001060170">
    <property type="component" value="Chromosome 17"/>
</dbReference>
<proteinExistence type="predicted"/>
<evidence type="ECO:0000313" key="1">
    <source>
        <dbReference type="EMBL" id="KAI7936740.1"/>
    </source>
</evidence>
<organism evidence="1 2">
    <name type="scientific">Puccinia striiformis f. sp. tritici</name>
    <dbReference type="NCBI Taxonomy" id="168172"/>
    <lineage>
        <taxon>Eukaryota</taxon>
        <taxon>Fungi</taxon>
        <taxon>Dikarya</taxon>
        <taxon>Basidiomycota</taxon>
        <taxon>Pucciniomycotina</taxon>
        <taxon>Pucciniomycetes</taxon>
        <taxon>Pucciniales</taxon>
        <taxon>Pucciniaceae</taxon>
        <taxon>Puccinia</taxon>
    </lineage>
</organism>
<accession>A0ACC0DQQ9</accession>
<keyword evidence="2" id="KW-1185">Reference proteome</keyword>
<reference evidence="2" key="2">
    <citation type="journal article" date="2018" name="Mol. Plant Microbe Interact.">
        <title>Genome sequence resources for the wheat stripe rust pathogen (Puccinia striiformis f. sp. tritici) and the barley stripe rust pathogen (Puccinia striiformis f. sp. hordei).</title>
        <authorList>
            <person name="Xia C."/>
            <person name="Wang M."/>
            <person name="Yin C."/>
            <person name="Cornejo O.E."/>
            <person name="Hulbert S.H."/>
            <person name="Chen X."/>
        </authorList>
    </citation>
    <scope>NUCLEOTIDE SEQUENCE [LARGE SCALE GENOMIC DNA]</scope>
    <source>
        <strain evidence="2">93-210</strain>
    </source>
</reference>
<dbReference type="EMBL" id="CM045881">
    <property type="protein sequence ID" value="KAI7936740.1"/>
    <property type="molecule type" value="Genomic_DNA"/>
</dbReference>
<name>A0ACC0DQQ9_9BASI</name>
<reference evidence="1 2" key="3">
    <citation type="journal article" date="2022" name="Microbiol. Spectr.">
        <title>Folding features and dynamics of 3D genome architecture in plant fungal pathogens.</title>
        <authorList>
            <person name="Xia C."/>
        </authorList>
    </citation>
    <scope>NUCLEOTIDE SEQUENCE [LARGE SCALE GENOMIC DNA]</scope>
    <source>
        <strain evidence="1 2">93-210</strain>
    </source>
</reference>
<comment type="caution">
    <text evidence="1">The sequence shown here is derived from an EMBL/GenBank/DDBJ whole genome shotgun (WGS) entry which is preliminary data.</text>
</comment>
<sequence>MSNEVPDHMKIQSTGKLCPGYLGKTGATHHSSIKSNMKCSHKLCLSCCQMSQQVHHLTCNFKAHLYTPSSGNSSVTTPQIRSFLLCIDGLTVSQPGSSTMIHAEAPHGPLFSLQESQIVLDQCRKALSDTEYLESEIQVWNMGQFQWTSLAPTCTLTYPLIPQKLLVQLEQVSAYNCTGLQDVILKMSTEGPYKPLTTPARCILASSKLMDTSKSNSIAKLNLNLMPAATPHVTAN</sequence>
<reference evidence="2" key="1">
    <citation type="journal article" date="2018" name="BMC Genomics">
        <title>Genomic insights into host adaptation between the wheat stripe rust pathogen (Puccinia striiformis f. sp. tritici) and the barley stripe rust pathogen (Puccinia striiformis f. sp. hordei).</title>
        <authorList>
            <person name="Xia C."/>
            <person name="Wang M."/>
            <person name="Yin C."/>
            <person name="Cornejo O.E."/>
            <person name="Hulbert S.H."/>
            <person name="Chen X."/>
        </authorList>
    </citation>
    <scope>NUCLEOTIDE SEQUENCE [LARGE SCALE GENOMIC DNA]</scope>
    <source>
        <strain evidence="2">93-210</strain>
    </source>
</reference>
<evidence type="ECO:0000313" key="2">
    <source>
        <dbReference type="Proteomes" id="UP001060170"/>
    </source>
</evidence>
<gene>
    <name evidence="1" type="ORF">MJO28_015639</name>
</gene>
<protein>
    <submittedName>
        <fullName evidence="1">Uncharacterized protein</fullName>
    </submittedName>
</protein>